<proteinExistence type="predicted"/>
<sequence>MSSAVAELDGYLQSMLSLKPPGVSGSKIGSITQLCTANVQSESVLIQKIFTHFKRTPGTHKLGVLYVVDSVTRQWVEAARKAGQPPGSAAPDGTFAAGVNRVTELLPVLMTDILNNAPDDQKEKIKKLVDIWERGQTFPMSMLTTFKQKLNAPPSKNIESTTPEGSPAPGFNPLAGLQNATAPSAAPGASAQPAPDTHSILKALADMAKQNTAAPSAPGVPAPSNPLNVLNAHSAAPSLPVTSSVDQTTQAANGQNVNPYGAAAAFPGLGNLNANPMAPASNALPVSQPNPLAAILPQAAGGTPQPSAIAPDVFQQVQLLQLLASQGIPQDQWGTALQILSLSNNANTGMNPMNPVQGAGAGFNLPDAGQGWGDVGTRDHDRDHNRDRDYMRSPPGQYRRRSRSPGWDRRREASPPRRRESPVYGEYHGDSPGRRGGDRGRRGNDYRQRSPPGRRRRSPTPPRKDPTLPPPGPKMIEWDYSVGQGNIKVLSRTLFVGGVTSSEAHLRSLFNQYGMVQTCIVNVDKRHAFIKMINRMDAMKAREGMETYKSGDMQLRTRWGVGFGPRDCSDYQTGVSVIPIERLTEADRKWMLTAEYGGTGGKPIESGMVVEEPDIEIGAGVSSKAISRRMATDSGGKRGPQSSRSQGDGFRRRDRGMDMPNGGGMYGGGPDHEAPNLSNPAVAPAVPGFGFQFPGMPMLPPGFMLGGQPGSAPQPPPPGQG</sequence>
<dbReference type="GO" id="GO:0071006">
    <property type="term" value="C:U2-type catalytic step 1 spliceosome"/>
    <property type="evidence" value="ECO:0007669"/>
    <property type="project" value="TreeGrafter"/>
</dbReference>
<dbReference type="EMBL" id="CVMT01000003">
    <property type="protein sequence ID" value="CRG86723.1"/>
    <property type="molecule type" value="Genomic_DNA"/>
</dbReference>
<dbReference type="InterPro" id="IPR006569">
    <property type="entry name" value="CID_dom"/>
</dbReference>
<dbReference type="SUPFAM" id="SSF54928">
    <property type="entry name" value="RNA-binding domain, RBD"/>
    <property type="match status" value="1"/>
</dbReference>
<dbReference type="Gene3D" id="3.30.70.330">
    <property type="match status" value="1"/>
</dbReference>
<evidence type="ECO:0000313" key="11">
    <source>
        <dbReference type="EMBL" id="CRG86723.1"/>
    </source>
</evidence>
<feature type="compositionally biased region" description="Pro residues" evidence="8">
    <location>
        <begin position="712"/>
        <end position="721"/>
    </location>
</feature>
<dbReference type="PROSITE" id="PS50102">
    <property type="entry name" value="RRM"/>
    <property type="match status" value="1"/>
</dbReference>
<dbReference type="SMART" id="SM00360">
    <property type="entry name" value="RRM"/>
    <property type="match status" value="1"/>
</dbReference>
<evidence type="ECO:0000256" key="8">
    <source>
        <dbReference type="SAM" id="MobiDB-lite"/>
    </source>
</evidence>
<evidence type="ECO:0000256" key="7">
    <source>
        <dbReference type="PROSITE-ProRule" id="PRU00176"/>
    </source>
</evidence>
<dbReference type="OrthoDB" id="79367at2759"/>
<dbReference type="GO" id="GO:0006369">
    <property type="term" value="P:termination of RNA polymerase II transcription"/>
    <property type="evidence" value="ECO:0007669"/>
    <property type="project" value="UniProtKB-ARBA"/>
</dbReference>
<gene>
    <name evidence="11" type="ORF">PISL3812_03734</name>
</gene>
<dbReference type="AlphaFoldDB" id="A0A0U1LTH7"/>
<dbReference type="FunFam" id="3.30.70.330:FF:000397">
    <property type="entry name" value="RNA binding protein Nrd1"/>
    <property type="match status" value="1"/>
</dbReference>
<dbReference type="Pfam" id="PF04818">
    <property type="entry name" value="CID"/>
    <property type="match status" value="1"/>
</dbReference>
<feature type="domain" description="RRM" evidence="9">
    <location>
        <begin position="492"/>
        <end position="562"/>
    </location>
</feature>
<evidence type="ECO:0000256" key="3">
    <source>
        <dbReference type="ARBA" id="ARBA00022728"/>
    </source>
</evidence>
<evidence type="ECO:0000256" key="5">
    <source>
        <dbReference type="ARBA" id="ARBA00023187"/>
    </source>
</evidence>
<dbReference type="Pfam" id="PF00076">
    <property type="entry name" value="RRM_1"/>
    <property type="match status" value="1"/>
</dbReference>
<feature type="region of interest" description="Disordered" evidence="8">
    <location>
        <begin position="351"/>
        <end position="475"/>
    </location>
</feature>
<dbReference type="Pfam" id="PF21380">
    <property type="entry name" value="Nrd1-Seb1_dom2"/>
    <property type="match status" value="1"/>
</dbReference>
<feature type="compositionally biased region" description="Basic and acidic residues" evidence="8">
    <location>
        <begin position="406"/>
        <end position="448"/>
    </location>
</feature>
<dbReference type="SMART" id="SM00582">
    <property type="entry name" value="RPR"/>
    <property type="match status" value="1"/>
</dbReference>
<reference evidence="11 12" key="1">
    <citation type="submission" date="2015-04" db="EMBL/GenBank/DDBJ databases">
        <authorList>
            <person name="Syromyatnikov M.Y."/>
            <person name="Popov V.N."/>
        </authorList>
    </citation>
    <scope>NUCLEOTIDE SEQUENCE [LARGE SCALE GENOMIC DNA]</scope>
    <source>
        <strain evidence="11">WF-38-12</strain>
    </source>
</reference>
<dbReference type="InterPro" id="IPR035979">
    <property type="entry name" value="RBD_domain_sf"/>
</dbReference>
<keyword evidence="3" id="KW-0507">mRNA processing</keyword>
<accession>A0A0U1LTH7</accession>
<evidence type="ECO:0000256" key="4">
    <source>
        <dbReference type="ARBA" id="ARBA00022884"/>
    </source>
</evidence>
<organism evidence="11 12">
    <name type="scientific">Talaromyces islandicus</name>
    <name type="common">Penicillium islandicum</name>
    <dbReference type="NCBI Taxonomy" id="28573"/>
    <lineage>
        <taxon>Eukaryota</taxon>
        <taxon>Fungi</taxon>
        <taxon>Dikarya</taxon>
        <taxon>Ascomycota</taxon>
        <taxon>Pezizomycotina</taxon>
        <taxon>Eurotiomycetes</taxon>
        <taxon>Eurotiomycetidae</taxon>
        <taxon>Eurotiales</taxon>
        <taxon>Trichocomaceae</taxon>
        <taxon>Talaromyces</taxon>
        <taxon>Talaromyces sect. Islandici</taxon>
    </lineage>
</organism>
<evidence type="ECO:0000259" key="10">
    <source>
        <dbReference type="PROSITE" id="PS51391"/>
    </source>
</evidence>
<dbReference type="PROSITE" id="PS51391">
    <property type="entry name" value="CID"/>
    <property type="match status" value="1"/>
</dbReference>
<protein>
    <submittedName>
        <fullName evidence="11">Rpb7-binding protein seb1</fullName>
    </submittedName>
</protein>
<dbReference type="InterPro" id="IPR008942">
    <property type="entry name" value="ENTH_VHS"/>
</dbReference>
<evidence type="ECO:0000313" key="12">
    <source>
        <dbReference type="Proteomes" id="UP000054383"/>
    </source>
</evidence>
<dbReference type="InterPro" id="IPR048892">
    <property type="entry name" value="Nrd1_Seb1_dom2"/>
</dbReference>
<keyword evidence="5" id="KW-0508">mRNA splicing</keyword>
<evidence type="ECO:0000259" key="9">
    <source>
        <dbReference type="PROSITE" id="PS50102"/>
    </source>
</evidence>
<dbReference type="InterPro" id="IPR000504">
    <property type="entry name" value="RRM_dom"/>
</dbReference>
<dbReference type="PANTHER" id="PTHR14089">
    <property type="entry name" value="PRE-MRNA-SPLICING FACTOR RBM22"/>
    <property type="match status" value="1"/>
</dbReference>
<dbReference type="STRING" id="28573.A0A0U1LTH7"/>
<dbReference type="InterPro" id="IPR012677">
    <property type="entry name" value="Nucleotide-bd_a/b_plait_sf"/>
</dbReference>
<dbReference type="GO" id="GO:0031124">
    <property type="term" value="P:mRNA 3'-end processing"/>
    <property type="evidence" value="ECO:0007669"/>
    <property type="project" value="UniProtKB-ARBA"/>
</dbReference>
<dbReference type="GO" id="GO:0010629">
    <property type="term" value="P:negative regulation of gene expression"/>
    <property type="evidence" value="ECO:0007669"/>
    <property type="project" value="UniProtKB-ARBA"/>
</dbReference>
<dbReference type="OMA" id="GIVQTCI"/>
<dbReference type="PANTHER" id="PTHR14089:SF2">
    <property type="entry name" value="PRE-MRNA-SPLICING FACTOR CWC2"/>
    <property type="match status" value="1"/>
</dbReference>
<dbReference type="Gene3D" id="1.25.40.90">
    <property type="match status" value="1"/>
</dbReference>
<dbReference type="FunFam" id="1.25.40.90:FF:000026">
    <property type="entry name" value="RNA binding protein Nrd1"/>
    <property type="match status" value="1"/>
</dbReference>
<dbReference type="GO" id="GO:0017070">
    <property type="term" value="F:U6 snRNA binding"/>
    <property type="evidence" value="ECO:0007669"/>
    <property type="project" value="TreeGrafter"/>
</dbReference>
<evidence type="ECO:0000256" key="2">
    <source>
        <dbReference type="ARBA" id="ARBA00022553"/>
    </source>
</evidence>
<keyword evidence="6" id="KW-0539">Nucleus</keyword>
<dbReference type="GO" id="GO:0000974">
    <property type="term" value="C:Prp19 complex"/>
    <property type="evidence" value="ECO:0007669"/>
    <property type="project" value="TreeGrafter"/>
</dbReference>
<feature type="region of interest" description="Disordered" evidence="8">
    <location>
        <begin position="152"/>
        <end position="195"/>
    </location>
</feature>
<keyword evidence="12" id="KW-1185">Reference proteome</keyword>
<dbReference type="CDD" id="cd16984">
    <property type="entry name" value="CID_Nrd1_like"/>
    <property type="match status" value="1"/>
</dbReference>
<feature type="domain" description="CID" evidence="10">
    <location>
        <begin position="1"/>
        <end position="154"/>
    </location>
</feature>
<keyword evidence="2" id="KW-0597">Phosphoprotein</keyword>
<dbReference type="GO" id="GO:0008380">
    <property type="term" value="P:RNA splicing"/>
    <property type="evidence" value="ECO:0007669"/>
    <property type="project" value="UniProtKB-KW"/>
</dbReference>
<dbReference type="SUPFAM" id="SSF48464">
    <property type="entry name" value="ENTH/VHS domain"/>
    <property type="match status" value="1"/>
</dbReference>
<feature type="region of interest" description="Disordered" evidence="8">
    <location>
        <begin position="620"/>
        <end position="680"/>
    </location>
</feature>
<feature type="compositionally biased region" description="Low complexity" evidence="8">
    <location>
        <begin position="180"/>
        <end position="195"/>
    </location>
</feature>
<feature type="region of interest" description="Disordered" evidence="8">
    <location>
        <begin position="697"/>
        <end position="721"/>
    </location>
</feature>
<comment type="subcellular location">
    <subcellularLocation>
        <location evidence="1">Nucleus</location>
    </subcellularLocation>
</comment>
<evidence type="ECO:0000256" key="1">
    <source>
        <dbReference type="ARBA" id="ARBA00004123"/>
    </source>
</evidence>
<dbReference type="Proteomes" id="UP000054383">
    <property type="component" value="Unassembled WGS sequence"/>
</dbReference>
<dbReference type="GO" id="GO:0036002">
    <property type="term" value="F:pre-mRNA binding"/>
    <property type="evidence" value="ECO:0007669"/>
    <property type="project" value="TreeGrafter"/>
</dbReference>
<name>A0A0U1LTH7_TALIS</name>
<evidence type="ECO:0000256" key="6">
    <source>
        <dbReference type="ARBA" id="ARBA00023242"/>
    </source>
</evidence>
<dbReference type="InterPro" id="IPR039171">
    <property type="entry name" value="Cwc2/Slt11"/>
</dbReference>
<dbReference type="GO" id="GO:0031126">
    <property type="term" value="P:sno(s)RNA 3'-end processing"/>
    <property type="evidence" value="ECO:0007669"/>
    <property type="project" value="UniProtKB-ARBA"/>
</dbReference>
<dbReference type="GO" id="GO:0071007">
    <property type="term" value="C:U2-type catalytic step 2 spliceosome"/>
    <property type="evidence" value="ECO:0007669"/>
    <property type="project" value="TreeGrafter"/>
</dbReference>
<feature type="compositionally biased region" description="Basic and acidic residues" evidence="8">
    <location>
        <begin position="376"/>
        <end position="391"/>
    </location>
</feature>
<feature type="region of interest" description="Disordered" evidence="8">
    <location>
        <begin position="211"/>
        <end position="231"/>
    </location>
</feature>
<keyword evidence="3" id="KW-0747">Spliceosome</keyword>
<keyword evidence="4 7" id="KW-0694">RNA-binding</keyword>